<dbReference type="Gene3D" id="1.10.20.140">
    <property type="match status" value="1"/>
</dbReference>
<dbReference type="HAMAP" id="MF_00185">
    <property type="entry name" value="IPP_trans"/>
    <property type="match status" value="1"/>
</dbReference>
<dbReference type="PANTHER" id="PTHR11088:SF60">
    <property type="entry name" value="TRNA DIMETHYLALLYLTRANSFERASE"/>
    <property type="match status" value="1"/>
</dbReference>
<evidence type="ECO:0000256" key="1">
    <source>
        <dbReference type="ARBA" id="ARBA00001946"/>
    </source>
</evidence>
<keyword evidence="7 10" id="KW-0067">ATP-binding</keyword>
<dbReference type="RefSeq" id="WP_131490875.1">
    <property type="nucleotide sequence ID" value="NZ_CP078078.1"/>
</dbReference>
<keyword evidence="5 10" id="KW-0819">tRNA processing</keyword>
<evidence type="ECO:0000256" key="12">
    <source>
        <dbReference type="RuleBase" id="RU003784"/>
    </source>
</evidence>
<evidence type="ECO:0000313" key="14">
    <source>
        <dbReference type="EMBL" id="UPL17934.1"/>
    </source>
</evidence>
<evidence type="ECO:0000256" key="10">
    <source>
        <dbReference type="HAMAP-Rule" id="MF_00185"/>
    </source>
</evidence>
<dbReference type="InterPro" id="IPR027417">
    <property type="entry name" value="P-loop_NTPase"/>
</dbReference>
<dbReference type="SUPFAM" id="SSF52540">
    <property type="entry name" value="P-loop containing nucleoside triphosphate hydrolases"/>
    <property type="match status" value="2"/>
</dbReference>
<dbReference type="EC" id="2.5.1.75" evidence="10"/>
<evidence type="ECO:0000313" key="15">
    <source>
        <dbReference type="Proteomes" id="UP000830631"/>
    </source>
</evidence>
<evidence type="ECO:0000256" key="2">
    <source>
        <dbReference type="ARBA" id="ARBA00003213"/>
    </source>
</evidence>
<dbReference type="InterPro" id="IPR039657">
    <property type="entry name" value="Dimethylallyltransferase"/>
</dbReference>
<dbReference type="GO" id="GO:0052381">
    <property type="term" value="F:tRNA dimethylallyltransferase activity"/>
    <property type="evidence" value="ECO:0007669"/>
    <property type="project" value="UniProtKB-EC"/>
</dbReference>
<dbReference type="PANTHER" id="PTHR11088">
    <property type="entry name" value="TRNA DIMETHYLALLYLTRANSFERASE"/>
    <property type="match status" value="1"/>
</dbReference>
<dbReference type="Pfam" id="PF01715">
    <property type="entry name" value="IPPT"/>
    <property type="match status" value="1"/>
</dbReference>
<keyword evidence="15" id="KW-1185">Reference proteome</keyword>
<gene>
    <name evidence="10 14" type="primary">miaA</name>
    <name evidence="14" type="ORF">KV397_09300</name>
</gene>
<evidence type="ECO:0000256" key="4">
    <source>
        <dbReference type="ARBA" id="ARBA00022679"/>
    </source>
</evidence>
<evidence type="ECO:0000256" key="7">
    <source>
        <dbReference type="ARBA" id="ARBA00022840"/>
    </source>
</evidence>
<feature type="site" description="Interaction with substrate tRNA" evidence="10">
    <location>
        <position position="128"/>
    </location>
</feature>
<feature type="site" description="Interaction with substrate tRNA" evidence="10">
    <location>
        <position position="107"/>
    </location>
</feature>
<protein>
    <recommendedName>
        <fullName evidence="10">tRNA dimethylallyltransferase</fullName>
        <ecNumber evidence="10">2.5.1.75</ecNumber>
    </recommendedName>
    <alternativeName>
        <fullName evidence="10">Dimethylallyl diphosphate:tRNA dimethylallyltransferase</fullName>
        <shortName evidence="10">DMAPP:tRNA dimethylallyltransferase</shortName>
        <shortName evidence="10">DMATase</shortName>
    </alternativeName>
    <alternativeName>
        <fullName evidence="10">Isopentenyl-diphosphate:tRNA isopentenyltransferase</fullName>
        <shortName evidence="10">IPP transferase</shortName>
        <shortName evidence="10">IPPT</shortName>
        <shortName evidence="10">IPTase</shortName>
    </alternativeName>
</protein>
<evidence type="ECO:0000256" key="6">
    <source>
        <dbReference type="ARBA" id="ARBA00022741"/>
    </source>
</evidence>
<comment type="catalytic activity">
    <reaction evidence="9 10 11">
        <text>adenosine(37) in tRNA + dimethylallyl diphosphate = N(6)-dimethylallyladenosine(37) in tRNA + diphosphate</text>
        <dbReference type="Rhea" id="RHEA:26482"/>
        <dbReference type="Rhea" id="RHEA-COMP:10162"/>
        <dbReference type="Rhea" id="RHEA-COMP:10375"/>
        <dbReference type="ChEBI" id="CHEBI:33019"/>
        <dbReference type="ChEBI" id="CHEBI:57623"/>
        <dbReference type="ChEBI" id="CHEBI:74411"/>
        <dbReference type="ChEBI" id="CHEBI:74415"/>
        <dbReference type="EC" id="2.5.1.75"/>
    </reaction>
</comment>
<evidence type="ECO:0000256" key="3">
    <source>
        <dbReference type="ARBA" id="ARBA00005842"/>
    </source>
</evidence>
<dbReference type="Proteomes" id="UP000830631">
    <property type="component" value="Chromosome"/>
</dbReference>
<evidence type="ECO:0000256" key="9">
    <source>
        <dbReference type="ARBA" id="ARBA00049563"/>
    </source>
</evidence>
<dbReference type="EMBL" id="CP078078">
    <property type="protein sequence ID" value="UPL17934.1"/>
    <property type="molecule type" value="Genomic_DNA"/>
</dbReference>
<comment type="similarity">
    <text evidence="3 10 13">Belongs to the IPP transferase family.</text>
</comment>
<accession>A0ABY4IZB8</accession>
<evidence type="ECO:0000256" key="8">
    <source>
        <dbReference type="ARBA" id="ARBA00022842"/>
    </source>
</evidence>
<reference evidence="14 15" key="1">
    <citation type="submission" date="2021-06" db="EMBL/GenBank/DDBJ databases">
        <title>Genome-based taxonomic framework of Microbacterium strains isolated from marine environment, the description of four new species and reclassification of four preexisting species.</title>
        <authorList>
            <person name="Lee S.D."/>
            <person name="Kim S.-M."/>
            <person name="Byeon Y.-S."/>
            <person name="Yang H.L."/>
            <person name="Kim I.S."/>
        </authorList>
    </citation>
    <scope>NUCLEOTIDE SEQUENCE [LARGE SCALE GENOMIC DNA]</scope>
    <source>
        <strain evidence="14 15">KSW4-10</strain>
    </source>
</reference>
<feature type="binding site" evidence="10">
    <location>
        <begin position="13"/>
        <end position="18"/>
    </location>
    <ligand>
        <name>substrate</name>
    </ligand>
</feature>
<dbReference type="InterPro" id="IPR018022">
    <property type="entry name" value="IPT"/>
</dbReference>
<dbReference type="NCBIfam" id="TIGR00174">
    <property type="entry name" value="miaA"/>
    <property type="match status" value="1"/>
</dbReference>
<dbReference type="Gene3D" id="3.40.50.300">
    <property type="entry name" value="P-loop containing nucleotide triphosphate hydrolases"/>
    <property type="match status" value="1"/>
</dbReference>
<keyword evidence="6 10" id="KW-0547">Nucleotide-binding</keyword>
<comment type="subunit">
    <text evidence="10">Monomer.</text>
</comment>
<name>A0ABY4IZB8_9MICO</name>
<comment type="caution">
    <text evidence="10">Lacks conserved residue(s) required for the propagation of feature annotation.</text>
</comment>
<organism evidence="14 15">
    <name type="scientific">Microbacterium aurugineum</name>
    <dbReference type="NCBI Taxonomy" id="2851642"/>
    <lineage>
        <taxon>Bacteria</taxon>
        <taxon>Bacillati</taxon>
        <taxon>Actinomycetota</taxon>
        <taxon>Actinomycetes</taxon>
        <taxon>Micrococcales</taxon>
        <taxon>Microbacteriaceae</taxon>
        <taxon>Microbacterium</taxon>
    </lineage>
</organism>
<comment type="cofactor">
    <cofactor evidence="1 10">
        <name>Mg(2+)</name>
        <dbReference type="ChEBI" id="CHEBI:18420"/>
    </cofactor>
</comment>
<evidence type="ECO:0000256" key="13">
    <source>
        <dbReference type="RuleBase" id="RU003785"/>
    </source>
</evidence>
<comment type="function">
    <text evidence="2 10 12">Catalyzes the transfer of a dimethylallyl group onto the adenine at position 37 in tRNAs that read codons beginning with uridine, leading to the formation of N6-(dimethylallyl)adenosine (i(6)A).</text>
</comment>
<feature type="binding site" evidence="10">
    <location>
        <begin position="11"/>
        <end position="18"/>
    </location>
    <ligand>
        <name>ATP</name>
        <dbReference type="ChEBI" id="CHEBI:30616"/>
    </ligand>
</feature>
<evidence type="ECO:0000256" key="11">
    <source>
        <dbReference type="RuleBase" id="RU003783"/>
    </source>
</evidence>
<sequence length="308" mass="33514">MSDPRLWAIVGATGTGKSELALDLAEALRARGNPAEIVNADAMQLYRGMDIGTAKLPVAARRGIPHHLFDVREVADEAAVAWYQPVAREAIGAIHRRGGDAILVGGSGLYVSSVVYEFHFPPRDPAIRERLERELESAGLAGLLERLRSQDPAAAAKVDPRNSRRVIRALEVLEQGSSTHGAALPESPVLWHPRTRVIGLHVDRADLVSRLDARVERMWEAGLVAEVAGLREHGLERGVTAPRAIGYAQALAQLDGSLNEAAAIAQTQALTRRYARRQVSWFKRYPELEWWTAPADAEALLGAETASS</sequence>
<proteinExistence type="inferred from homology"/>
<keyword evidence="4 10" id="KW-0808">Transferase</keyword>
<evidence type="ECO:0000256" key="5">
    <source>
        <dbReference type="ARBA" id="ARBA00022694"/>
    </source>
</evidence>
<keyword evidence="8 10" id="KW-0460">Magnesium</keyword>